<name>A0A2P8IH04_SACCR</name>
<evidence type="ECO:0000313" key="3">
    <source>
        <dbReference type="Proteomes" id="UP000241118"/>
    </source>
</evidence>
<dbReference type="Proteomes" id="UP000241118">
    <property type="component" value="Unassembled WGS sequence"/>
</dbReference>
<gene>
    <name evidence="2" type="ORF">B0I31_102713</name>
</gene>
<keyword evidence="1" id="KW-0812">Transmembrane</keyword>
<organism evidence="2 3">
    <name type="scientific">Saccharothrix carnea</name>
    <dbReference type="NCBI Taxonomy" id="1280637"/>
    <lineage>
        <taxon>Bacteria</taxon>
        <taxon>Bacillati</taxon>
        <taxon>Actinomycetota</taxon>
        <taxon>Actinomycetes</taxon>
        <taxon>Pseudonocardiales</taxon>
        <taxon>Pseudonocardiaceae</taxon>
        <taxon>Saccharothrix</taxon>
    </lineage>
</organism>
<keyword evidence="3" id="KW-1185">Reference proteome</keyword>
<protein>
    <submittedName>
        <fullName evidence="2">Uncharacterized protein</fullName>
    </submittedName>
</protein>
<accession>A0A2P8IH04</accession>
<keyword evidence="1" id="KW-0472">Membrane</keyword>
<comment type="caution">
    <text evidence="2">The sequence shown here is derived from an EMBL/GenBank/DDBJ whole genome shotgun (WGS) entry which is preliminary data.</text>
</comment>
<dbReference type="AlphaFoldDB" id="A0A2P8IH04"/>
<keyword evidence="1" id="KW-1133">Transmembrane helix</keyword>
<evidence type="ECO:0000256" key="1">
    <source>
        <dbReference type="SAM" id="Phobius"/>
    </source>
</evidence>
<evidence type="ECO:0000313" key="2">
    <source>
        <dbReference type="EMBL" id="PSL57734.1"/>
    </source>
</evidence>
<reference evidence="2 3" key="1">
    <citation type="submission" date="2018-03" db="EMBL/GenBank/DDBJ databases">
        <title>Genomic Encyclopedia of Type Strains, Phase III (KMG-III): the genomes of soil and plant-associated and newly described type strains.</title>
        <authorList>
            <person name="Whitman W."/>
        </authorList>
    </citation>
    <scope>NUCLEOTIDE SEQUENCE [LARGE SCALE GENOMIC DNA]</scope>
    <source>
        <strain evidence="2 3">CGMCC 4.7097</strain>
    </source>
</reference>
<sequence>MESRRSERVREPVEVKYPCRPLPRPMWAWAVACAVSGVPSTVHALWTGGDVLRSTRAAATLLGGTGVIRGAVAHLGVSACWVVVLAAVDRRWRLDARRGAVAGAVIAVVDLEVVGRRFPAVRALHRGAQWADHLAFGALVGAVLRSTVDGRGGVRPPPVGHRPRRVLAFPRCRAWR</sequence>
<dbReference type="EMBL" id="PYAX01000002">
    <property type="protein sequence ID" value="PSL57734.1"/>
    <property type="molecule type" value="Genomic_DNA"/>
</dbReference>
<feature type="transmembrane region" description="Helical" evidence="1">
    <location>
        <begin position="66"/>
        <end position="88"/>
    </location>
</feature>
<feature type="transmembrane region" description="Helical" evidence="1">
    <location>
        <begin position="26"/>
        <end position="46"/>
    </location>
</feature>
<proteinExistence type="predicted"/>